<feature type="region of interest" description="Disordered" evidence="9">
    <location>
        <begin position="1"/>
        <end position="27"/>
    </location>
</feature>
<keyword evidence="3" id="KW-0813">Transport</keyword>
<evidence type="ECO:0000256" key="5">
    <source>
        <dbReference type="ARBA" id="ARBA00022692"/>
    </source>
</evidence>
<feature type="transmembrane region" description="Helical" evidence="10">
    <location>
        <begin position="351"/>
        <end position="372"/>
    </location>
</feature>
<dbReference type="InParanoid" id="A0A1V9XTB9"/>
<protein>
    <submittedName>
        <fullName evidence="12">Anion exchange protein-like</fullName>
    </submittedName>
</protein>
<evidence type="ECO:0000259" key="11">
    <source>
        <dbReference type="Pfam" id="PF00955"/>
    </source>
</evidence>
<organism evidence="12 13">
    <name type="scientific">Tropilaelaps mercedesae</name>
    <dbReference type="NCBI Taxonomy" id="418985"/>
    <lineage>
        <taxon>Eukaryota</taxon>
        <taxon>Metazoa</taxon>
        <taxon>Ecdysozoa</taxon>
        <taxon>Arthropoda</taxon>
        <taxon>Chelicerata</taxon>
        <taxon>Arachnida</taxon>
        <taxon>Acari</taxon>
        <taxon>Parasitiformes</taxon>
        <taxon>Mesostigmata</taxon>
        <taxon>Gamasina</taxon>
        <taxon>Dermanyssoidea</taxon>
        <taxon>Laelapidae</taxon>
        <taxon>Tropilaelaps</taxon>
    </lineage>
</organism>
<comment type="subcellular location">
    <subcellularLocation>
        <location evidence="1">Cell membrane</location>
        <topology evidence="1">Multi-pass membrane protein</topology>
    </subcellularLocation>
</comment>
<evidence type="ECO:0000313" key="12">
    <source>
        <dbReference type="EMBL" id="OQR76746.1"/>
    </source>
</evidence>
<evidence type="ECO:0000256" key="7">
    <source>
        <dbReference type="ARBA" id="ARBA00023065"/>
    </source>
</evidence>
<name>A0A1V9XTB9_9ACAR</name>
<dbReference type="PANTHER" id="PTHR11453">
    <property type="entry name" value="ANION EXCHANGE PROTEIN"/>
    <property type="match status" value="1"/>
</dbReference>
<feature type="transmembrane region" description="Helical" evidence="10">
    <location>
        <begin position="306"/>
        <end position="331"/>
    </location>
</feature>
<evidence type="ECO:0000256" key="6">
    <source>
        <dbReference type="ARBA" id="ARBA00022989"/>
    </source>
</evidence>
<evidence type="ECO:0000256" key="4">
    <source>
        <dbReference type="ARBA" id="ARBA00022475"/>
    </source>
</evidence>
<comment type="similarity">
    <text evidence="2">Belongs to the anion exchanger (TC 2.A.31) family.</text>
</comment>
<feature type="domain" description="Bicarbonate transporter-like transmembrane" evidence="11">
    <location>
        <begin position="238"/>
        <end position="522"/>
    </location>
</feature>
<proteinExistence type="inferred from homology"/>
<keyword evidence="5 10" id="KW-0812">Transmembrane</keyword>
<dbReference type="Gene3D" id="3.40.930.10">
    <property type="entry name" value="Mannitol-specific EII, Chain A"/>
    <property type="match status" value="1"/>
</dbReference>
<dbReference type="OrthoDB" id="1735926at2759"/>
<dbReference type="GO" id="GO:0005452">
    <property type="term" value="F:solute:inorganic anion antiporter activity"/>
    <property type="evidence" value="ECO:0007669"/>
    <property type="project" value="InterPro"/>
</dbReference>
<keyword evidence="6 10" id="KW-1133">Transmembrane helix</keyword>
<dbReference type="GO" id="GO:0016323">
    <property type="term" value="C:basolateral plasma membrane"/>
    <property type="evidence" value="ECO:0007669"/>
    <property type="project" value="TreeGrafter"/>
</dbReference>
<keyword evidence="7" id="KW-0406">Ion transport</keyword>
<dbReference type="EMBL" id="MNPL01004452">
    <property type="protein sequence ID" value="OQR76746.1"/>
    <property type="molecule type" value="Genomic_DNA"/>
</dbReference>
<evidence type="ECO:0000256" key="2">
    <source>
        <dbReference type="ARBA" id="ARBA00010993"/>
    </source>
</evidence>
<keyword evidence="4" id="KW-1003">Cell membrane</keyword>
<dbReference type="SUPFAM" id="SSF55804">
    <property type="entry name" value="Phoshotransferase/anion transport protein"/>
    <property type="match status" value="1"/>
</dbReference>
<dbReference type="InterPro" id="IPR011531">
    <property type="entry name" value="HCO3_transpt-like_TM_dom"/>
</dbReference>
<dbReference type="FunFam" id="1.10.287.570:FF:000002">
    <property type="entry name" value="Solute carrier family 4 member 11"/>
    <property type="match status" value="1"/>
</dbReference>
<reference evidence="12 13" key="1">
    <citation type="journal article" date="2017" name="Gigascience">
        <title>Draft genome of the honey bee ectoparasitic mite, Tropilaelaps mercedesae, is shaped by the parasitic life history.</title>
        <authorList>
            <person name="Dong X."/>
            <person name="Armstrong S.D."/>
            <person name="Xia D."/>
            <person name="Makepeace B.L."/>
            <person name="Darby A.C."/>
            <person name="Kadowaki T."/>
        </authorList>
    </citation>
    <scope>NUCLEOTIDE SEQUENCE [LARGE SCALE GENOMIC DNA]</scope>
    <source>
        <strain evidence="12">Wuxi-XJTLU</strain>
    </source>
</reference>
<evidence type="ECO:0000256" key="3">
    <source>
        <dbReference type="ARBA" id="ARBA00022448"/>
    </source>
</evidence>
<dbReference type="AlphaFoldDB" id="A0A1V9XTB9"/>
<keyword evidence="13" id="KW-1185">Reference proteome</keyword>
<evidence type="ECO:0000256" key="10">
    <source>
        <dbReference type="SAM" id="Phobius"/>
    </source>
</evidence>
<gene>
    <name evidence="12" type="ORF">BIW11_07582</name>
</gene>
<feature type="transmembrane region" description="Helical" evidence="10">
    <location>
        <begin position="501"/>
        <end position="518"/>
    </location>
</feature>
<feature type="transmembrane region" description="Helical" evidence="10">
    <location>
        <begin position="463"/>
        <end position="481"/>
    </location>
</feature>
<feature type="non-terminal residue" evidence="12">
    <location>
        <position position="533"/>
    </location>
</feature>
<feature type="compositionally biased region" description="Polar residues" evidence="9">
    <location>
        <begin position="11"/>
        <end position="27"/>
    </location>
</feature>
<comment type="caution">
    <text evidence="12">The sequence shown here is derived from an EMBL/GenBank/DDBJ whole genome shotgun (WGS) entry which is preliminary data.</text>
</comment>
<evidence type="ECO:0000256" key="9">
    <source>
        <dbReference type="SAM" id="MobiDB-lite"/>
    </source>
</evidence>
<dbReference type="Gene3D" id="1.10.287.570">
    <property type="entry name" value="Helical hairpin bin"/>
    <property type="match status" value="1"/>
</dbReference>
<dbReference type="Proteomes" id="UP000192247">
    <property type="component" value="Unassembled WGS sequence"/>
</dbReference>
<dbReference type="InterPro" id="IPR003020">
    <property type="entry name" value="HCO3_transpt_euk"/>
</dbReference>
<sequence length="533" mass="59721">MEVFRKGTAIETGSSENPTNEHQSKNNGNFLVHKTLKKIPLRDFGSEVRAVRDLKSDLSIILDSQEMELVAIVKQLLGKMFNENTALITATLENIFFCETDNAISDLLMSASAQQSKGIVFDSSYLCIPCSMPTDFAKRFVGVCRLATAVNFGTSADRVRFIVVVVTPVNVKATKTSLEVMRTFSTLLSNPWIRHRLTTEARTENDLKAILTDLGNFDFFETRANTEEISATRSTFYPFRGIIQDFRRKLPHYLSDFGDGIKDRRSIYKTTSTTLFLYFSILLPVIAFGTLNNTNTAGEMSVRKTLISQVIGGLFFALASGQPLVILMTTAPLSLYIKVVYSISTEWNTDFGVMYANVGLFCSAFLVLYAIFDVSRIMCWLTRSTEEIFSLFISVAFCIDAGKDVYHYFDRYYTPCWQNDSSSGDETSRLGSSQLRVLSERTDVYGGPDNTTIRSSGLCRREAPLLFIILMLATLWLGLILLNLTRTPYLSSKLRGLFSEYALPLAVIAVSLFGILAFPEIPTNDFKDDTRNS</sequence>
<feature type="transmembrane region" description="Helical" evidence="10">
    <location>
        <begin position="275"/>
        <end position="294"/>
    </location>
</feature>
<dbReference type="PANTHER" id="PTHR11453:SF127">
    <property type="entry name" value="SOLUTE CARRIER FAMILY 4 MEMBER 11"/>
    <property type="match status" value="1"/>
</dbReference>
<evidence type="ECO:0000313" key="13">
    <source>
        <dbReference type="Proteomes" id="UP000192247"/>
    </source>
</evidence>
<evidence type="ECO:0000256" key="1">
    <source>
        <dbReference type="ARBA" id="ARBA00004651"/>
    </source>
</evidence>
<evidence type="ECO:0000256" key="8">
    <source>
        <dbReference type="ARBA" id="ARBA00023136"/>
    </source>
</evidence>
<dbReference type="GO" id="GO:0050801">
    <property type="term" value="P:monoatomic ion homeostasis"/>
    <property type="evidence" value="ECO:0007669"/>
    <property type="project" value="TreeGrafter"/>
</dbReference>
<dbReference type="STRING" id="418985.A0A1V9XTB9"/>
<keyword evidence="8 10" id="KW-0472">Membrane</keyword>
<accession>A0A1V9XTB9</accession>
<dbReference type="InterPro" id="IPR016152">
    <property type="entry name" value="PTrfase/Anion_transptr"/>
</dbReference>
<dbReference type="Pfam" id="PF00955">
    <property type="entry name" value="HCO3_cotransp"/>
    <property type="match status" value="1"/>
</dbReference>
<dbReference type="GO" id="GO:0006820">
    <property type="term" value="P:monoatomic anion transport"/>
    <property type="evidence" value="ECO:0007669"/>
    <property type="project" value="InterPro"/>
</dbReference>